<gene>
    <name evidence="6" type="primary">LOC101859545</name>
</gene>
<feature type="transmembrane region" description="Helical" evidence="2">
    <location>
        <begin position="212"/>
        <end position="229"/>
    </location>
</feature>
<dbReference type="Proteomes" id="UP000694888">
    <property type="component" value="Unplaced"/>
</dbReference>
<reference evidence="6" key="1">
    <citation type="submission" date="2025-08" db="UniProtKB">
        <authorList>
            <consortium name="RefSeq"/>
        </authorList>
    </citation>
    <scope>IDENTIFICATION</scope>
</reference>
<accession>A0ABM0KBC7</accession>
<dbReference type="InterPro" id="IPR006029">
    <property type="entry name" value="Neurotrans-gated_channel_TM"/>
</dbReference>
<sequence>MVVLATSCLSVLSSVLVLSIHHQRGRPSRPPLWLRRFCFSIISPLFCIRRPDDGVTASPRKRGPRQGGCGKDSFFRTGGSRVASGGEECEYLRMDPRPGSGGSNPDRVDVNKLQKGSLNNHYYDYTYTPATGNKGPGSGGGSGDVHSGARDEDSRLPPSRDDWDTREDVGGGKHNLVVRHLIGLIHTQRNEEMRDEEVFQEWHHVAYVLDRMLFAFFFLLTLVSTVCILEMRPTLDKL</sequence>
<evidence type="ECO:0000259" key="4">
    <source>
        <dbReference type="Pfam" id="PF02932"/>
    </source>
</evidence>
<dbReference type="Pfam" id="PF02932">
    <property type="entry name" value="Neur_chan_memb"/>
    <property type="match status" value="1"/>
</dbReference>
<dbReference type="InterPro" id="IPR038050">
    <property type="entry name" value="Neuro_actylchol_rec"/>
</dbReference>
<dbReference type="Gene3D" id="1.20.58.390">
    <property type="entry name" value="Neurotransmitter-gated ion-channel transmembrane domain"/>
    <property type="match status" value="1"/>
</dbReference>
<evidence type="ECO:0000256" key="1">
    <source>
        <dbReference type="SAM" id="MobiDB-lite"/>
    </source>
</evidence>
<evidence type="ECO:0000313" key="6">
    <source>
        <dbReference type="RefSeq" id="XP_005113501.1"/>
    </source>
</evidence>
<dbReference type="SUPFAM" id="SSF90112">
    <property type="entry name" value="Neurotransmitter-gated ion-channel transmembrane pore"/>
    <property type="match status" value="1"/>
</dbReference>
<keyword evidence="5" id="KW-1185">Reference proteome</keyword>
<feature type="signal peptide" evidence="3">
    <location>
        <begin position="1"/>
        <end position="19"/>
    </location>
</feature>
<name>A0ABM0KBC7_APLCA</name>
<feature type="compositionally biased region" description="Basic and acidic residues" evidence="1">
    <location>
        <begin position="147"/>
        <end position="168"/>
    </location>
</feature>
<feature type="region of interest" description="Disordered" evidence="1">
    <location>
        <begin position="53"/>
        <end position="111"/>
    </location>
</feature>
<feature type="chain" id="PRO_5046607128" evidence="3">
    <location>
        <begin position="20"/>
        <end position="238"/>
    </location>
</feature>
<feature type="region of interest" description="Disordered" evidence="1">
    <location>
        <begin position="128"/>
        <end position="168"/>
    </location>
</feature>
<proteinExistence type="predicted"/>
<organism evidence="5 6">
    <name type="scientific">Aplysia californica</name>
    <name type="common">California sea hare</name>
    <dbReference type="NCBI Taxonomy" id="6500"/>
    <lineage>
        <taxon>Eukaryota</taxon>
        <taxon>Metazoa</taxon>
        <taxon>Spiralia</taxon>
        <taxon>Lophotrochozoa</taxon>
        <taxon>Mollusca</taxon>
        <taxon>Gastropoda</taxon>
        <taxon>Heterobranchia</taxon>
        <taxon>Euthyneura</taxon>
        <taxon>Tectipleura</taxon>
        <taxon>Aplysiida</taxon>
        <taxon>Aplysioidea</taxon>
        <taxon>Aplysiidae</taxon>
        <taxon>Aplysia</taxon>
    </lineage>
</organism>
<feature type="domain" description="Neurotransmitter-gated ion-channel transmembrane" evidence="4">
    <location>
        <begin position="1"/>
        <end position="228"/>
    </location>
</feature>
<evidence type="ECO:0000313" key="5">
    <source>
        <dbReference type="Proteomes" id="UP000694888"/>
    </source>
</evidence>
<dbReference type="InterPro" id="IPR036719">
    <property type="entry name" value="Neuro-gated_channel_TM_sf"/>
</dbReference>
<dbReference type="GeneID" id="101859545"/>
<keyword evidence="3" id="KW-0732">Signal</keyword>
<protein>
    <submittedName>
        <fullName evidence="6">Uncharacterized protein LOC101859545</fullName>
    </submittedName>
</protein>
<keyword evidence="2" id="KW-0472">Membrane</keyword>
<keyword evidence="2" id="KW-0812">Transmembrane</keyword>
<evidence type="ECO:0000256" key="2">
    <source>
        <dbReference type="SAM" id="Phobius"/>
    </source>
</evidence>
<dbReference type="RefSeq" id="XP_005113501.1">
    <property type="nucleotide sequence ID" value="XM_005113444.1"/>
</dbReference>
<keyword evidence="2" id="KW-1133">Transmembrane helix</keyword>
<feature type="compositionally biased region" description="Gly residues" evidence="1">
    <location>
        <begin position="134"/>
        <end position="143"/>
    </location>
</feature>
<evidence type="ECO:0000256" key="3">
    <source>
        <dbReference type="SAM" id="SignalP"/>
    </source>
</evidence>